<evidence type="ECO:0000256" key="13">
    <source>
        <dbReference type="ARBA" id="ARBA00056339"/>
    </source>
</evidence>
<feature type="binding site" evidence="15">
    <location>
        <position position="155"/>
    </location>
    <ligand>
        <name>ATP</name>
        <dbReference type="ChEBI" id="CHEBI:30616"/>
    </ligand>
</feature>
<dbReference type="GO" id="GO:0061710">
    <property type="term" value="F:L-threonylcarbamoyladenylate synthase"/>
    <property type="evidence" value="ECO:0007669"/>
    <property type="project" value="UniProtKB-EC"/>
</dbReference>
<dbReference type="Gene3D" id="3.90.870.10">
    <property type="entry name" value="DHBP synthase"/>
    <property type="match status" value="1"/>
</dbReference>
<comment type="function">
    <text evidence="13">Required for the formation of a threonylcarbamoyl group on adenosine at position 37 (t(6)A37) in tRNAs that read codons beginning with adenine. Likely catalyzes the conversion of L-threonine, HCO(3)(-)/CO(2) and ATP to give threonylcarbamoyl-AMP (TC-AMP) as the acyladenylate intermediate, with the release of diphosphate. Required for normal translation, by ensuring translation fidelity at the level of codon recognition, appropriate translation initiation selection and maintenance of reading frame. Also involved in telomere replication. Binds to single-stranded telomeric (ssTG) DNA and positively regulates telomere length.</text>
</comment>
<keyword evidence="18" id="KW-1185">Reference proteome</keyword>
<keyword evidence="9 14" id="KW-0547">Nucleotide-binding</keyword>
<evidence type="ECO:0000256" key="5">
    <source>
        <dbReference type="ARBA" id="ARBA00022490"/>
    </source>
</evidence>
<proteinExistence type="inferred from homology"/>
<keyword evidence="7 14" id="KW-0819">tRNA processing</keyword>
<sequence length="406" mass="43219">MASVNGTTLENGTTRMETKVLPCDDLGMTFPDITSSAPPVVPSASTLSALQEATRDLLDRQLPIALPTETVYGLAANALHAPSVARIFSTKGRPADNPLIVHVSSLPMLRSLLPAAFVMPPEYEKLIAAFWPGPLTMLFPKSDVIPPICTAGQPTVAVRMPSHPIARALIALSNTPLAAPSANSSGKPSPTKAIHVLHDLRGKIPLILDGGACEVGVESTVVDGLSQEGVVKVLRPGGVTVEELQRVLGEGTKVLVHKRDYEDSEIESAPTTPGMKYRHYSPTVPVVLLLTSPPPAGRKLESVHDILDELHASISPQDEFKVGLLSLSDSDITKACIATHYEVQRFSLGKRSSPAEAAQRLFDGLLTLDGEGVEVILVEGVEEVKEGLAVMNRVRKAAGEVRYVSV</sequence>
<evidence type="ECO:0000256" key="3">
    <source>
        <dbReference type="ARBA" id="ARBA00012584"/>
    </source>
</evidence>
<dbReference type="OrthoDB" id="412787at2759"/>
<dbReference type="PANTHER" id="PTHR17490">
    <property type="entry name" value="SUA5"/>
    <property type="match status" value="1"/>
</dbReference>
<dbReference type="PROSITE" id="PS51163">
    <property type="entry name" value="YRDC"/>
    <property type="match status" value="1"/>
</dbReference>
<dbReference type="PIRSF" id="PIRSF004930">
    <property type="entry name" value="Tln_factor_SUA5"/>
    <property type="match status" value="1"/>
</dbReference>
<dbReference type="GO" id="GO:0006450">
    <property type="term" value="P:regulation of translational fidelity"/>
    <property type="evidence" value="ECO:0007669"/>
    <property type="project" value="TreeGrafter"/>
</dbReference>
<dbReference type="GO" id="GO:0000049">
    <property type="term" value="F:tRNA binding"/>
    <property type="evidence" value="ECO:0007669"/>
    <property type="project" value="TreeGrafter"/>
</dbReference>
<dbReference type="NCBIfam" id="TIGR00057">
    <property type="entry name" value="L-threonylcarbamoyladenylate synthase"/>
    <property type="match status" value="1"/>
</dbReference>
<evidence type="ECO:0000256" key="9">
    <source>
        <dbReference type="ARBA" id="ARBA00022741"/>
    </source>
</evidence>
<keyword evidence="5 14" id="KW-0963">Cytoplasm</keyword>
<dbReference type="EC" id="2.7.7.87" evidence="3 14"/>
<dbReference type="SUPFAM" id="SSF55821">
    <property type="entry name" value="YrdC/RibB"/>
    <property type="match status" value="1"/>
</dbReference>
<dbReference type="STRING" id="1353952.A0A165IN11"/>
<evidence type="ECO:0000256" key="10">
    <source>
        <dbReference type="ARBA" id="ARBA00022840"/>
    </source>
</evidence>
<feature type="domain" description="YrdC-like" evidence="16">
    <location>
        <begin position="47"/>
        <end position="239"/>
    </location>
</feature>
<feature type="binding site" evidence="15">
    <location>
        <position position="189"/>
    </location>
    <ligand>
        <name>ATP</name>
        <dbReference type="ChEBI" id="CHEBI:30616"/>
    </ligand>
</feature>
<dbReference type="InParanoid" id="A0A165IN11"/>
<keyword evidence="10 14" id="KW-0067">ATP-binding</keyword>
<dbReference type="Gene3D" id="3.40.50.11030">
    <property type="entry name" value="Threonylcarbamoyl-AMP synthase, C-terminal domain"/>
    <property type="match status" value="1"/>
</dbReference>
<dbReference type="FunFam" id="3.90.870.10:FF:000008">
    <property type="entry name" value="Threonylcarbamoyl-AMP synthase"/>
    <property type="match status" value="1"/>
</dbReference>
<evidence type="ECO:0000256" key="1">
    <source>
        <dbReference type="ARBA" id="ARBA00004496"/>
    </source>
</evidence>
<comment type="catalytic activity">
    <reaction evidence="12 14">
        <text>L-threonine + hydrogencarbonate + ATP = L-threonylcarbamoyladenylate + diphosphate + H2O</text>
        <dbReference type="Rhea" id="RHEA:36407"/>
        <dbReference type="ChEBI" id="CHEBI:15377"/>
        <dbReference type="ChEBI" id="CHEBI:17544"/>
        <dbReference type="ChEBI" id="CHEBI:30616"/>
        <dbReference type="ChEBI" id="CHEBI:33019"/>
        <dbReference type="ChEBI" id="CHEBI:57926"/>
        <dbReference type="ChEBI" id="CHEBI:73682"/>
        <dbReference type="EC" id="2.7.7.87"/>
    </reaction>
</comment>
<feature type="binding site" evidence="15">
    <location>
        <position position="102"/>
    </location>
    <ligand>
        <name>L-threonine</name>
        <dbReference type="ChEBI" id="CHEBI:57926"/>
    </ligand>
</feature>
<evidence type="ECO:0000256" key="8">
    <source>
        <dbReference type="ARBA" id="ARBA00022695"/>
    </source>
</evidence>
<evidence type="ECO:0000256" key="2">
    <source>
        <dbReference type="ARBA" id="ARBA00007663"/>
    </source>
</evidence>
<dbReference type="AlphaFoldDB" id="A0A165IN11"/>
<evidence type="ECO:0000256" key="15">
    <source>
        <dbReference type="PIRSR" id="PIRSR004930-1"/>
    </source>
</evidence>
<dbReference type="GO" id="GO:0005737">
    <property type="term" value="C:cytoplasm"/>
    <property type="evidence" value="ECO:0007669"/>
    <property type="project" value="UniProtKB-SubCell"/>
</dbReference>
<protein>
    <recommendedName>
        <fullName evidence="4 14">Threonylcarbamoyl-AMP synthase</fullName>
        <shortName evidence="14">TC-AMP synthase</shortName>
        <ecNumber evidence="3 14">2.7.7.87</ecNumber>
    </recommendedName>
    <alternativeName>
        <fullName evidence="11 14">L-threonylcarbamoyladenylate synthase</fullName>
    </alternativeName>
</protein>
<evidence type="ECO:0000256" key="6">
    <source>
        <dbReference type="ARBA" id="ARBA00022679"/>
    </source>
</evidence>
<feature type="binding site" evidence="15">
    <location>
        <position position="280"/>
    </location>
    <ligand>
        <name>ATP</name>
        <dbReference type="ChEBI" id="CHEBI:30616"/>
    </ligand>
</feature>
<dbReference type="EMBL" id="KV423928">
    <property type="protein sequence ID" value="KZT60785.1"/>
    <property type="molecule type" value="Genomic_DNA"/>
</dbReference>
<evidence type="ECO:0000313" key="17">
    <source>
        <dbReference type="EMBL" id="KZT60785.1"/>
    </source>
</evidence>
<feature type="binding site" evidence="15">
    <location>
        <position position="235"/>
    </location>
    <ligand>
        <name>ATP</name>
        <dbReference type="ChEBI" id="CHEBI:30616"/>
    </ligand>
</feature>
<dbReference type="Proteomes" id="UP000076842">
    <property type="component" value="Unassembled WGS sequence"/>
</dbReference>
<evidence type="ECO:0000256" key="4">
    <source>
        <dbReference type="ARBA" id="ARBA00015492"/>
    </source>
</evidence>
<feature type="binding site" evidence="15">
    <location>
        <position position="93"/>
    </location>
    <ligand>
        <name>ATP</name>
        <dbReference type="ChEBI" id="CHEBI:30616"/>
    </ligand>
</feature>
<evidence type="ECO:0000256" key="7">
    <source>
        <dbReference type="ARBA" id="ARBA00022694"/>
    </source>
</evidence>
<dbReference type="FunCoup" id="A0A165IN11">
    <property type="interactions" value="249"/>
</dbReference>
<dbReference type="Pfam" id="PF01300">
    <property type="entry name" value="Sua5_yciO_yrdC"/>
    <property type="match status" value="1"/>
</dbReference>
<evidence type="ECO:0000256" key="12">
    <source>
        <dbReference type="ARBA" id="ARBA00048366"/>
    </source>
</evidence>
<dbReference type="InterPro" id="IPR038385">
    <property type="entry name" value="Sua5/YwlC_C"/>
</dbReference>
<dbReference type="InterPro" id="IPR017945">
    <property type="entry name" value="DHBP_synth_RibB-like_a/b_dom"/>
</dbReference>
<dbReference type="PANTHER" id="PTHR17490:SF16">
    <property type="entry name" value="THREONYLCARBAMOYL-AMP SYNTHASE"/>
    <property type="match status" value="1"/>
</dbReference>
<dbReference type="GO" id="GO:0003725">
    <property type="term" value="F:double-stranded RNA binding"/>
    <property type="evidence" value="ECO:0007669"/>
    <property type="project" value="UniProtKB-UniRule"/>
</dbReference>
<keyword evidence="8 14" id="KW-0548">Nucleotidyltransferase</keyword>
<accession>A0A165IN11</accession>
<dbReference type="InterPro" id="IPR005145">
    <property type="entry name" value="Sua5_C"/>
</dbReference>
<dbReference type="InterPro" id="IPR050156">
    <property type="entry name" value="TC-AMP_synthase_SUA5"/>
</dbReference>
<dbReference type="InterPro" id="IPR006070">
    <property type="entry name" value="Sua5-like_dom"/>
</dbReference>
<dbReference type="GO" id="GO:0002949">
    <property type="term" value="P:tRNA threonylcarbamoyladenosine modification"/>
    <property type="evidence" value="ECO:0007669"/>
    <property type="project" value="UniProtKB-ARBA"/>
</dbReference>
<dbReference type="Pfam" id="PF03481">
    <property type="entry name" value="Sua5_C"/>
    <property type="match status" value="1"/>
</dbReference>
<name>A0A165IN11_9BASI</name>
<evidence type="ECO:0000256" key="14">
    <source>
        <dbReference type="PIRNR" id="PIRNR004930"/>
    </source>
</evidence>
<feature type="binding site" evidence="15">
    <location>
        <position position="179"/>
    </location>
    <ligand>
        <name>L-threonine</name>
        <dbReference type="ChEBI" id="CHEBI:57926"/>
    </ligand>
</feature>
<gene>
    <name evidence="17" type="ORF">CALCODRAFT_465061</name>
</gene>
<feature type="binding site" evidence="15">
    <location>
        <position position="159"/>
    </location>
    <ligand>
        <name>L-threonine</name>
        <dbReference type="ChEBI" id="CHEBI:57926"/>
    </ligand>
</feature>
<comment type="similarity">
    <text evidence="2 14">Belongs to the SUA5 family.</text>
</comment>
<feature type="binding site" evidence="15">
    <location>
        <position position="219"/>
    </location>
    <ligand>
        <name>L-threonine</name>
        <dbReference type="ChEBI" id="CHEBI:57926"/>
    </ligand>
</feature>
<reference evidence="17 18" key="1">
    <citation type="journal article" date="2016" name="Mol. Biol. Evol.">
        <title>Comparative Genomics of Early-Diverging Mushroom-Forming Fungi Provides Insights into the Origins of Lignocellulose Decay Capabilities.</title>
        <authorList>
            <person name="Nagy L.G."/>
            <person name="Riley R."/>
            <person name="Tritt A."/>
            <person name="Adam C."/>
            <person name="Daum C."/>
            <person name="Floudas D."/>
            <person name="Sun H."/>
            <person name="Yadav J.S."/>
            <person name="Pangilinan J."/>
            <person name="Larsson K.H."/>
            <person name="Matsuura K."/>
            <person name="Barry K."/>
            <person name="Labutti K."/>
            <person name="Kuo R."/>
            <person name="Ohm R.A."/>
            <person name="Bhattacharya S.S."/>
            <person name="Shirouzu T."/>
            <person name="Yoshinaga Y."/>
            <person name="Martin F.M."/>
            <person name="Grigoriev I.V."/>
            <person name="Hibbett D.S."/>
        </authorList>
    </citation>
    <scope>NUCLEOTIDE SEQUENCE [LARGE SCALE GENOMIC DNA]</scope>
    <source>
        <strain evidence="17 18">HHB12733</strain>
    </source>
</reference>
<comment type="subcellular location">
    <subcellularLocation>
        <location evidence="1 14">Cytoplasm</location>
    </subcellularLocation>
</comment>
<organism evidence="17 18">
    <name type="scientific">Calocera cornea HHB12733</name>
    <dbReference type="NCBI Taxonomy" id="1353952"/>
    <lineage>
        <taxon>Eukaryota</taxon>
        <taxon>Fungi</taxon>
        <taxon>Dikarya</taxon>
        <taxon>Basidiomycota</taxon>
        <taxon>Agaricomycotina</taxon>
        <taxon>Dacrymycetes</taxon>
        <taxon>Dacrymycetales</taxon>
        <taxon>Dacrymycetaceae</taxon>
        <taxon>Calocera</taxon>
    </lineage>
</organism>
<feature type="binding site" evidence="15">
    <location>
        <position position="97"/>
    </location>
    <ligand>
        <name>ATP</name>
        <dbReference type="ChEBI" id="CHEBI:30616"/>
    </ligand>
</feature>
<evidence type="ECO:0000313" key="18">
    <source>
        <dbReference type="Proteomes" id="UP000076842"/>
    </source>
</evidence>
<evidence type="ECO:0000256" key="11">
    <source>
        <dbReference type="ARBA" id="ARBA00029774"/>
    </source>
</evidence>
<dbReference type="GO" id="GO:0005524">
    <property type="term" value="F:ATP binding"/>
    <property type="evidence" value="ECO:0007669"/>
    <property type="project" value="UniProtKB-UniRule"/>
</dbReference>
<dbReference type="InterPro" id="IPR010923">
    <property type="entry name" value="T(6)A37_SUA5"/>
</dbReference>
<feature type="binding site" evidence="15">
    <location>
        <position position="70"/>
    </location>
    <ligand>
        <name>L-threonine</name>
        <dbReference type="ChEBI" id="CHEBI:57926"/>
    </ligand>
</feature>
<keyword evidence="6 14" id="KW-0808">Transferase</keyword>
<feature type="binding site" evidence="15">
    <location>
        <position position="181"/>
    </location>
    <ligand>
        <name>ATP</name>
        <dbReference type="ChEBI" id="CHEBI:30616"/>
    </ligand>
</feature>
<evidence type="ECO:0000259" key="16">
    <source>
        <dbReference type="PROSITE" id="PS51163"/>
    </source>
</evidence>